<organism evidence="10 11">
    <name type="scientific">Candidatus Faecivivens stercoravium</name>
    <dbReference type="NCBI Taxonomy" id="2840803"/>
    <lineage>
        <taxon>Bacteria</taxon>
        <taxon>Bacillati</taxon>
        <taxon>Bacillota</taxon>
        <taxon>Clostridia</taxon>
        <taxon>Eubacteriales</taxon>
        <taxon>Oscillospiraceae</taxon>
        <taxon>Oscillospiraceae incertae sedis</taxon>
        <taxon>Candidatus Faecivivens</taxon>
    </lineage>
</organism>
<keyword evidence="2 8" id="KW-0808">Transferase</keyword>
<comment type="function">
    <text evidence="8">Transfers the 4'-phosphopantetheine moiety from coenzyme A to a Ser of acyl-carrier-protein.</text>
</comment>
<feature type="domain" description="4'-phosphopantetheinyl transferase" evidence="9">
    <location>
        <begin position="5"/>
        <end position="100"/>
    </location>
</feature>
<dbReference type="EC" id="2.7.8.7" evidence="8"/>
<comment type="cofactor">
    <cofactor evidence="8">
        <name>Mg(2+)</name>
        <dbReference type="ChEBI" id="CHEBI:18420"/>
    </cofactor>
</comment>
<proteinExistence type="inferred from homology"/>
<dbReference type="GO" id="GO:0005737">
    <property type="term" value="C:cytoplasm"/>
    <property type="evidence" value="ECO:0007669"/>
    <property type="project" value="UniProtKB-SubCell"/>
</dbReference>
<keyword evidence="4 8" id="KW-0276">Fatty acid metabolism</keyword>
<evidence type="ECO:0000256" key="5">
    <source>
        <dbReference type="ARBA" id="ARBA00022842"/>
    </source>
</evidence>
<comment type="similarity">
    <text evidence="8">Belongs to the P-Pant transferase superfamily. AcpS family.</text>
</comment>
<evidence type="ECO:0000259" key="9">
    <source>
        <dbReference type="Pfam" id="PF01648"/>
    </source>
</evidence>
<dbReference type="NCBIfam" id="TIGR00516">
    <property type="entry name" value="acpS"/>
    <property type="match status" value="1"/>
</dbReference>
<dbReference type="InterPro" id="IPR008278">
    <property type="entry name" value="4-PPantetheinyl_Trfase_dom"/>
</dbReference>
<keyword evidence="5 8" id="KW-0460">Magnesium</keyword>
<dbReference type="EMBL" id="DVHA01000241">
    <property type="protein sequence ID" value="HIR61395.1"/>
    <property type="molecule type" value="Genomic_DNA"/>
</dbReference>
<dbReference type="InterPro" id="IPR037143">
    <property type="entry name" value="4-PPantetheinyl_Trfase_dom_sf"/>
</dbReference>
<keyword evidence="7 8" id="KW-0275">Fatty acid biosynthesis</keyword>
<dbReference type="NCBIfam" id="TIGR00556">
    <property type="entry name" value="pantethn_trn"/>
    <property type="match status" value="1"/>
</dbReference>
<dbReference type="GO" id="GO:0000287">
    <property type="term" value="F:magnesium ion binding"/>
    <property type="evidence" value="ECO:0007669"/>
    <property type="project" value="UniProtKB-UniRule"/>
</dbReference>
<protein>
    <recommendedName>
        <fullName evidence="8">Holo-[acyl-carrier-protein] synthase</fullName>
        <shortName evidence="8">Holo-ACP synthase</shortName>
        <ecNumber evidence="8">2.7.8.7</ecNumber>
    </recommendedName>
    <alternativeName>
        <fullName evidence="8">4'-phosphopantetheinyl transferase AcpS</fullName>
    </alternativeName>
</protein>
<accession>A0A9D1DY90</accession>
<evidence type="ECO:0000256" key="7">
    <source>
        <dbReference type="ARBA" id="ARBA00023160"/>
    </source>
</evidence>
<reference evidence="10" key="1">
    <citation type="submission" date="2020-10" db="EMBL/GenBank/DDBJ databases">
        <authorList>
            <person name="Gilroy R."/>
        </authorList>
    </citation>
    <scope>NUCLEOTIDE SEQUENCE</scope>
    <source>
        <strain evidence="10">CHK189-12415</strain>
    </source>
</reference>
<evidence type="ECO:0000256" key="6">
    <source>
        <dbReference type="ARBA" id="ARBA00023098"/>
    </source>
</evidence>
<gene>
    <name evidence="8 10" type="primary">acpS</name>
    <name evidence="10" type="ORF">IAB37_07485</name>
</gene>
<keyword evidence="1 8" id="KW-0444">Lipid biosynthesis</keyword>
<dbReference type="Gene3D" id="3.90.470.20">
    <property type="entry name" value="4'-phosphopantetheinyl transferase domain"/>
    <property type="match status" value="1"/>
</dbReference>
<sequence>MLYTGIDLTEIDRIRRAARNPRFVTRVFSAEEQAYFAGQKDPFPSMAACFAAKEAFSKALGTGVRGFKLAEVSVVHDAFGAPRLRLSGAAAQRAEERGILELSLSLTHTDALAAAVVVAIGRPGLQEGV</sequence>
<evidence type="ECO:0000256" key="1">
    <source>
        <dbReference type="ARBA" id="ARBA00022516"/>
    </source>
</evidence>
<dbReference type="SUPFAM" id="SSF56214">
    <property type="entry name" value="4'-phosphopantetheinyl transferase"/>
    <property type="match status" value="1"/>
</dbReference>
<feature type="binding site" evidence="8">
    <location>
        <position position="7"/>
    </location>
    <ligand>
        <name>Mg(2+)</name>
        <dbReference type="ChEBI" id="CHEBI:18420"/>
    </ligand>
</feature>
<evidence type="ECO:0000256" key="3">
    <source>
        <dbReference type="ARBA" id="ARBA00022723"/>
    </source>
</evidence>
<dbReference type="AlphaFoldDB" id="A0A9D1DY90"/>
<keyword evidence="8" id="KW-0963">Cytoplasm</keyword>
<comment type="catalytic activity">
    <reaction evidence="8">
        <text>apo-[ACP] + CoA = holo-[ACP] + adenosine 3',5'-bisphosphate + H(+)</text>
        <dbReference type="Rhea" id="RHEA:12068"/>
        <dbReference type="Rhea" id="RHEA-COMP:9685"/>
        <dbReference type="Rhea" id="RHEA-COMP:9690"/>
        <dbReference type="ChEBI" id="CHEBI:15378"/>
        <dbReference type="ChEBI" id="CHEBI:29999"/>
        <dbReference type="ChEBI" id="CHEBI:57287"/>
        <dbReference type="ChEBI" id="CHEBI:58343"/>
        <dbReference type="ChEBI" id="CHEBI:64479"/>
        <dbReference type="EC" id="2.7.8.7"/>
    </reaction>
</comment>
<comment type="caution">
    <text evidence="10">The sequence shown here is derived from an EMBL/GenBank/DDBJ whole genome shotgun (WGS) entry which is preliminary data.</text>
</comment>
<evidence type="ECO:0000256" key="4">
    <source>
        <dbReference type="ARBA" id="ARBA00022832"/>
    </source>
</evidence>
<evidence type="ECO:0000256" key="8">
    <source>
        <dbReference type="HAMAP-Rule" id="MF_00101"/>
    </source>
</evidence>
<evidence type="ECO:0000313" key="10">
    <source>
        <dbReference type="EMBL" id="HIR61395.1"/>
    </source>
</evidence>
<feature type="binding site" evidence="8">
    <location>
        <position position="54"/>
    </location>
    <ligand>
        <name>Mg(2+)</name>
        <dbReference type="ChEBI" id="CHEBI:18420"/>
    </ligand>
</feature>
<reference evidence="10" key="2">
    <citation type="journal article" date="2021" name="PeerJ">
        <title>Extensive microbial diversity within the chicken gut microbiome revealed by metagenomics and culture.</title>
        <authorList>
            <person name="Gilroy R."/>
            <person name="Ravi A."/>
            <person name="Getino M."/>
            <person name="Pursley I."/>
            <person name="Horton D.L."/>
            <person name="Alikhan N.F."/>
            <person name="Baker D."/>
            <person name="Gharbi K."/>
            <person name="Hall N."/>
            <person name="Watson M."/>
            <person name="Adriaenssens E.M."/>
            <person name="Foster-Nyarko E."/>
            <person name="Jarju S."/>
            <person name="Secka A."/>
            <person name="Antonio M."/>
            <person name="Oren A."/>
            <person name="Chaudhuri R.R."/>
            <person name="La Ragione R."/>
            <person name="Hildebrand F."/>
            <person name="Pallen M.J."/>
        </authorList>
    </citation>
    <scope>NUCLEOTIDE SEQUENCE</scope>
    <source>
        <strain evidence="10">CHK189-12415</strain>
    </source>
</reference>
<dbReference type="Proteomes" id="UP000824241">
    <property type="component" value="Unassembled WGS sequence"/>
</dbReference>
<evidence type="ECO:0000313" key="11">
    <source>
        <dbReference type="Proteomes" id="UP000824241"/>
    </source>
</evidence>
<dbReference type="InterPro" id="IPR002582">
    <property type="entry name" value="ACPS"/>
</dbReference>
<dbReference type="GO" id="GO:0008897">
    <property type="term" value="F:holo-[acyl-carrier-protein] synthase activity"/>
    <property type="evidence" value="ECO:0007669"/>
    <property type="project" value="UniProtKB-UniRule"/>
</dbReference>
<dbReference type="HAMAP" id="MF_00101">
    <property type="entry name" value="AcpS"/>
    <property type="match status" value="1"/>
</dbReference>
<evidence type="ECO:0000256" key="2">
    <source>
        <dbReference type="ARBA" id="ARBA00022679"/>
    </source>
</evidence>
<dbReference type="GO" id="GO:0006633">
    <property type="term" value="P:fatty acid biosynthetic process"/>
    <property type="evidence" value="ECO:0007669"/>
    <property type="project" value="UniProtKB-UniRule"/>
</dbReference>
<name>A0A9D1DY90_9FIRM</name>
<keyword evidence="6 8" id="KW-0443">Lipid metabolism</keyword>
<keyword evidence="3 8" id="KW-0479">Metal-binding</keyword>
<dbReference type="InterPro" id="IPR004568">
    <property type="entry name" value="Ppantetheine-prot_Trfase_dom"/>
</dbReference>
<dbReference type="Pfam" id="PF01648">
    <property type="entry name" value="ACPS"/>
    <property type="match status" value="1"/>
</dbReference>
<comment type="subcellular location">
    <subcellularLocation>
        <location evidence="8">Cytoplasm</location>
    </subcellularLocation>
</comment>